<dbReference type="AlphaFoldDB" id="A0A1E1LMY9"/>
<evidence type="ECO:0000313" key="2">
    <source>
        <dbReference type="EMBL" id="CZT11179.1"/>
    </source>
</evidence>
<keyword evidence="1" id="KW-0175">Coiled coil</keyword>
<dbReference type="EMBL" id="FJUX01000138">
    <property type="protein sequence ID" value="CZT11179.1"/>
    <property type="molecule type" value="Genomic_DNA"/>
</dbReference>
<keyword evidence="3" id="KW-1185">Reference proteome</keyword>
<reference evidence="3" key="1">
    <citation type="submission" date="2016-03" db="EMBL/GenBank/DDBJ databases">
        <authorList>
            <person name="Guldener U."/>
        </authorList>
    </citation>
    <scope>NUCLEOTIDE SEQUENCE [LARGE SCALE GENOMIC DNA]</scope>
    <source>
        <strain evidence="3">04CH-RAC-A.6.1</strain>
    </source>
</reference>
<gene>
    <name evidence="2" type="ORF">RAG0_15409</name>
</gene>
<sequence length="699" mass="80031">MDRYNNNNLSIDDFKDLDADIRRRRAEMPESIQGSELGEDLSLRSQSLSYRLAQTYTDWSWSDKDKQVEFKYGSRTTKDVLSPDYIVRNWTRSARSDIISQRNALENESSKATKQRALLEKALGQLKEEIIANQARSRRLDREADLYVFMQTQARAPNYKDAINIAAKKRNRQQRLEASYRIEEQRHVKKARATIREITVFQQLILGELTRNAAIHQILTLVDDRLEIGGRLKFDLFPSNILQDMVSSAMFHDSKRPQMEALRLIFNGDGAVTGYLRDQILTLIEQHYQQSEAQKLLQNLAQAAGFQPSNLRKICAVFQADAREFKRMYLEAREIVATGMIDEDTTPQPEDIMSPLNAEDLIRPKVSLFRTGMSAEVEKVLISRVYTSKREVAVPELETMSRAQTYNEVLTDFFTSPDVQPKNHDSGFGRTARGFTGFCHRTGELFYITSVTRQIKPHVLGWEACEDKPIGGPQRKLAFSAAKRPGGIDRVERQLRDCAEDEFPPVLTAGQFQAKMLNLKRPIFGGLIPRSTIGPNDLGLYIDYWSKTGKFFVSASPGRRFDGSNVLDQKIVRVRNGWAPGQDPDFKAKPLLPQSRREEGLLRRIEADVNIVYNQDRVRNALAMGLRILNEDTLYAAVYNRGLTNPFVNEGVSRNRFHLFLRECNVRNRLFRLQRDGSVTILPEGRDVSNPNNNRNSVR</sequence>
<proteinExistence type="predicted"/>
<evidence type="ECO:0000256" key="1">
    <source>
        <dbReference type="SAM" id="Coils"/>
    </source>
</evidence>
<feature type="coiled-coil region" evidence="1">
    <location>
        <begin position="102"/>
        <end position="129"/>
    </location>
</feature>
<protein>
    <submittedName>
        <fullName evidence="2">Uncharacterized protein</fullName>
    </submittedName>
</protein>
<name>A0A1E1LMY9_9HELO</name>
<accession>A0A1E1LMY9</accession>
<organism evidence="2 3">
    <name type="scientific">Rhynchosporium agropyri</name>
    <dbReference type="NCBI Taxonomy" id="914238"/>
    <lineage>
        <taxon>Eukaryota</taxon>
        <taxon>Fungi</taxon>
        <taxon>Dikarya</taxon>
        <taxon>Ascomycota</taxon>
        <taxon>Pezizomycotina</taxon>
        <taxon>Leotiomycetes</taxon>
        <taxon>Helotiales</taxon>
        <taxon>Ploettnerulaceae</taxon>
        <taxon>Rhynchosporium</taxon>
    </lineage>
</organism>
<evidence type="ECO:0000313" key="3">
    <source>
        <dbReference type="Proteomes" id="UP000178912"/>
    </source>
</evidence>
<dbReference type="OrthoDB" id="3532183at2759"/>
<dbReference type="Proteomes" id="UP000178912">
    <property type="component" value="Unassembled WGS sequence"/>
</dbReference>